<dbReference type="PANTHER" id="PTHR34235:SF3">
    <property type="entry name" value="SLR1203 PROTEIN"/>
    <property type="match status" value="1"/>
</dbReference>
<dbReference type="PANTHER" id="PTHR34235">
    <property type="entry name" value="SLR1203 PROTEIN-RELATED"/>
    <property type="match status" value="1"/>
</dbReference>
<dbReference type="AlphaFoldDB" id="A0A853MGD9"/>
<gene>
    <name evidence="1" type="ORF">A9P98_15880</name>
</gene>
<evidence type="ECO:0000313" key="1">
    <source>
        <dbReference type="EMBL" id="OBU77592.1"/>
    </source>
</evidence>
<dbReference type="Proteomes" id="UP000093903">
    <property type="component" value="Unassembled WGS sequence"/>
</dbReference>
<dbReference type="RefSeq" id="WP_006278194.1">
    <property type="nucleotide sequence ID" value="NZ_ACYA01000057.1"/>
</dbReference>
<comment type="caution">
    <text evidence="1">The sequence shown here is derived from an EMBL/GenBank/DDBJ whole genome shotgun (WGS) entry which is preliminary data.</text>
</comment>
<proteinExistence type="predicted"/>
<organism evidence="1 2">
    <name type="scientific">Cylindrospermopsis raciborskii CS-505</name>
    <dbReference type="NCBI Taxonomy" id="533240"/>
    <lineage>
        <taxon>Bacteria</taxon>
        <taxon>Bacillati</taxon>
        <taxon>Cyanobacteriota</taxon>
        <taxon>Cyanophyceae</taxon>
        <taxon>Nostocales</taxon>
        <taxon>Aphanizomenonaceae</taxon>
        <taxon>Cylindrospermopsis</taxon>
    </lineage>
</organism>
<protein>
    <recommendedName>
        <fullName evidence="3">DUF29 domain-containing protein</fullName>
    </recommendedName>
</protein>
<dbReference type="InterPro" id="IPR002636">
    <property type="entry name" value="DUF29"/>
</dbReference>
<accession>A0A853MGD9</accession>
<evidence type="ECO:0000313" key="2">
    <source>
        <dbReference type="Proteomes" id="UP000093903"/>
    </source>
</evidence>
<reference evidence="1 2" key="1">
    <citation type="submission" date="2016-05" db="EMBL/GenBank/DDBJ databases">
        <title>First complete genome of the cyanobacterium Cylindrospermopsis raciborskii CS505, containing a circular chromosome and a single extrachromosomal element.</title>
        <authorList>
            <person name="Fuentes J."/>
            <person name="Tamames J."/>
            <person name="Allen E."/>
            <person name="Plominski A."/>
            <person name="Vasquez M."/>
        </authorList>
    </citation>
    <scope>NUCLEOTIDE SEQUENCE [LARGE SCALE GENOMIC DNA]</scope>
    <source>
        <strain evidence="1 2">CS505</strain>
    </source>
</reference>
<sequence length="157" mass="18845">MSLYKTDYYLWVLETVNQLQSRDFTSIDWENLIEEVWDLGRSEKGKLKRLLRSLCEHLLKLTYWESEIDRNKFHWRGEIRNFRQQIQDELEESPSLKNYLDEVLLECYQDAREIFADKSQIPLSSLPEIPMGTLEQILDAKWLPNHNNHDPNHAPNQ</sequence>
<evidence type="ECO:0008006" key="3">
    <source>
        <dbReference type="Google" id="ProtNLM"/>
    </source>
</evidence>
<dbReference type="Gene3D" id="1.20.1220.20">
    <property type="entry name" value="Uncharcterised protein PF01724"/>
    <property type="match status" value="1"/>
</dbReference>
<name>A0A853MGD9_9CYAN</name>
<dbReference type="EMBL" id="LYXA01000001">
    <property type="protein sequence ID" value="OBU77592.1"/>
    <property type="molecule type" value="Genomic_DNA"/>
</dbReference>
<dbReference type="Pfam" id="PF01724">
    <property type="entry name" value="DUF29"/>
    <property type="match status" value="1"/>
</dbReference>